<proteinExistence type="predicted"/>
<dbReference type="InterPro" id="IPR023192">
    <property type="entry name" value="TGS-like_dom_sf"/>
</dbReference>
<dbReference type="AlphaFoldDB" id="X1IZY2"/>
<protein>
    <recommendedName>
        <fullName evidence="2">G domain-containing protein</fullName>
    </recommendedName>
</protein>
<reference evidence="1" key="1">
    <citation type="journal article" date="2014" name="Front. Microbiol.">
        <title>High frequency of phylogenetically diverse reductive dehalogenase-homologous genes in deep subseafloor sedimentary metagenomes.</title>
        <authorList>
            <person name="Kawai M."/>
            <person name="Futagami T."/>
            <person name="Toyoda A."/>
            <person name="Takaki Y."/>
            <person name="Nishi S."/>
            <person name="Hori S."/>
            <person name="Arai W."/>
            <person name="Tsubouchi T."/>
            <person name="Morono Y."/>
            <person name="Uchiyama I."/>
            <person name="Ito T."/>
            <person name="Fujiyama A."/>
            <person name="Inagaki F."/>
            <person name="Takami H."/>
        </authorList>
    </citation>
    <scope>NUCLEOTIDE SEQUENCE</scope>
    <source>
        <strain evidence="1">Expedition CK06-06</strain>
    </source>
</reference>
<accession>X1IZY2</accession>
<organism evidence="1">
    <name type="scientific">marine sediment metagenome</name>
    <dbReference type="NCBI Taxonomy" id="412755"/>
    <lineage>
        <taxon>unclassified sequences</taxon>
        <taxon>metagenomes</taxon>
        <taxon>ecological metagenomes</taxon>
    </lineage>
</organism>
<feature type="non-terminal residue" evidence="1">
    <location>
        <position position="272"/>
    </location>
</feature>
<dbReference type="PANTHER" id="PTHR23305">
    <property type="entry name" value="OBG GTPASE FAMILY"/>
    <property type="match status" value="1"/>
</dbReference>
<dbReference type="InterPro" id="IPR027417">
    <property type="entry name" value="P-loop_NTPase"/>
</dbReference>
<dbReference type="PANTHER" id="PTHR23305:SF18">
    <property type="entry name" value="OBG-TYPE G DOMAIN-CONTAINING PROTEIN"/>
    <property type="match status" value="1"/>
</dbReference>
<name>X1IZY2_9ZZZZ</name>
<dbReference type="SUPFAM" id="SSF52540">
    <property type="entry name" value="P-loop containing nucleoside triphosphate hydrolases"/>
    <property type="match status" value="1"/>
</dbReference>
<comment type="caution">
    <text evidence="1">The sequence shown here is derived from an EMBL/GenBank/DDBJ whole genome shotgun (WGS) entry which is preliminary data.</text>
</comment>
<evidence type="ECO:0000313" key="1">
    <source>
        <dbReference type="EMBL" id="GAH74815.1"/>
    </source>
</evidence>
<dbReference type="GO" id="GO:0005737">
    <property type="term" value="C:cytoplasm"/>
    <property type="evidence" value="ECO:0007669"/>
    <property type="project" value="TreeGrafter"/>
</dbReference>
<evidence type="ECO:0008006" key="2">
    <source>
        <dbReference type="Google" id="ProtNLM"/>
    </source>
</evidence>
<dbReference type="EMBL" id="BARU01026180">
    <property type="protein sequence ID" value="GAH74815.1"/>
    <property type="molecule type" value="Genomic_DNA"/>
</dbReference>
<feature type="non-terminal residue" evidence="1">
    <location>
        <position position="1"/>
    </location>
</feature>
<dbReference type="GO" id="GO:0016887">
    <property type="term" value="F:ATP hydrolysis activity"/>
    <property type="evidence" value="ECO:0007669"/>
    <property type="project" value="TreeGrafter"/>
</dbReference>
<dbReference type="Gene3D" id="1.10.150.300">
    <property type="entry name" value="TGS-like domain"/>
    <property type="match status" value="1"/>
</dbReference>
<sequence length="272" mass="29637">SGKTTIFNALTSGKADTRSLAPHIGIAKIPEPRLKVLADMLHPKRVVPAEVSYIDIGASVKGLGGDRAIGGQILNQLSDADALIDVVRAFTDESIPHIEGSLDVERDIATANLELAFYDLGIIGRRLERIETSLKGTKATERQGLAQEQQLLTKLKADLEKEVPIRELKLTADQARTMANYQFLTAKPLLIVVNIGEEQIPQAASLEAELNSHYSRAKSGVITLCGELEMELTQLDSDAAEVAQHLKKGEVFRVTHRFNISGAEALLARRQT</sequence>
<dbReference type="Gene3D" id="3.40.50.300">
    <property type="entry name" value="P-loop containing nucleotide triphosphate hydrolases"/>
    <property type="match status" value="1"/>
</dbReference>
<gene>
    <name evidence="1" type="ORF">S03H2_42094</name>
</gene>